<dbReference type="EMBL" id="BOPO01000084">
    <property type="protein sequence ID" value="GIL29036.1"/>
    <property type="molecule type" value="Genomic_DNA"/>
</dbReference>
<name>A0A8J4ACE2_9ACTN</name>
<sequence>MLVVVHTLVSGFRLLDVVDDIESDPRIQVVFTVAPDAFAHGVASMLRELGALVLPWHQAVRERFDLAIAASRGALHELHAPVLLLPHGAGFGKTVRPGPGADPTSQSLQVYGLDAQRLLHNGRVIPAVLALPHQRQLELLEHQCPPAVPVARVVGDPCFDRLVASLPHRSHYRQMCGVAPRQRLVVVSSTWGCDGVFGHHPNLLPQLMTALAASRFQVVALLHPAVWTAHGHRQVLAWLRDCREAGLMVLDPAEDWRGLIVAADVVIGDHGSVPVYAAAIGRPVLHLAPATAGATAAGSAQALLAERADTLRDDRPLLGQILAARPVDADTLAAALTSRPGQAGVLIDREIYRLLSLPALGQHRRPRPVPTPSFSGERAA</sequence>
<evidence type="ECO:0000313" key="1">
    <source>
        <dbReference type="EMBL" id="GIL29036.1"/>
    </source>
</evidence>
<dbReference type="SUPFAM" id="SSF53756">
    <property type="entry name" value="UDP-Glycosyltransferase/glycogen phosphorylase"/>
    <property type="match status" value="1"/>
</dbReference>
<proteinExistence type="predicted"/>
<reference evidence="2" key="1">
    <citation type="journal article" date="2021" name="Int. J. Syst. Evol. Microbiol.">
        <title>Actinocatenispora comari sp. nov., an endophytic actinomycete isolated from aerial parts of Comarum salesowianum.</title>
        <authorList>
            <person name="Oyunbileg N."/>
            <person name="Iizaka Y."/>
            <person name="Hamada M."/>
            <person name="Davaapurev B.O."/>
            <person name="Fukumoto A."/>
            <person name="Tsetseg B."/>
            <person name="Kato F."/>
            <person name="Tamura T."/>
            <person name="Batkhuu J."/>
            <person name="Anzai Y."/>
        </authorList>
    </citation>
    <scope>NUCLEOTIDE SEQUENCE [LARGE SCALE GENOMIC DNA]</scope>
    <source>
        <strain evidence="2">NUM-2625</strain>
    </source>
</reference>
<dbReference type="AlphaFoldDB" id="A0A8J4ACE2"/>
<protein>
    <submittedName>
        <fullName evidence="1">Uncharacterized protein</fullName>
    </submittedName>
</protein>
<evidence type="ECO:0000313" key="2">
    <source>
        <dbReference type="Proteomes" id="UP000614996"/>
    </source>
</evidence>
<organism evidence="1 2">
    <name type="scientific">Actinocatenispora comari</name>
    <dbReference type="NCBI Taxonomy" id="2807577"/>
    <lineage>
        <taxon>Bacteria</taxon>
        <taxon>Bacillati</taxon>
        <taxon>Actinomycetota</taxon>
        <taxon>Actinomycetes</taxon>
        <taxon>Micromonosporales</taxon>
        <taxon>Micromonosporaceae</taxon>
        <taxon>Actinocatenispora</taxon>
    </lineage>
</organism>
<comment type="caution">
    <text evidence="1">The sequence shown here is derived from an EMBL/GenBank/DDBJ whole genome shotgun (WGS) entry which is preliminary data.</text>
</comment>
<gene>
    <name evidence="1" type="ORF">NUM_42900</name>
</gene>
<dbReference type="Proteomes" id="UP000614996">
    <property type="component" value="Unassembled WGS sequence"/>
</dbReference>
<accession>A0A8J4ACE2</accession>
<keyword evidence="2" id="KW-1185">Reference proteome</keyword>